<dbReference type="Gene3D" id="3.40.50.1980">
    <property type="entry name" value="Nitrogenase molybdenum iron protein domain"/>
    <property type="match status" value="2"/>
</dbReference>
<name>A0A484PCH9_9ZZZZ</name>
<dbReference type="EMBL" id="CAADIJ010000020">
    <property type="protein sequence ID" value="VFR76589.1"/>
    <property type="molecule type" value="Genomic_DNA"/>
</dbReference>
<dbReference type="PROSITE" id="PS50983">
    <property type="entry name" value="FE_B12_PBP"/>
    <property type="match status" value="1"/>
</dbReference>
<dbReference type="SUPFAM" id="SSF53807">
    <property type="entry name" value="Helical backbone' metal receptor"/>
    <property type="match status" value="1"/>
</dbReference>
<evidence type="ECO:0000259" key="1">
    <source>
        <dbReference type="PROSITE" id="PS50983"/>
    </source>
</evidence>
<accession>A0A484PCH9</accession>
<proteinExistence type="predicted"/>
<dbReference type="PANTHER" id="PTHR30535">
    <property type="entry name" value="VITAMIN B12-BINDING PROTEIN"/>
    <property type="match status" value="1"/>
</dbReference>
<evidence type="ECO:0000313" key="4">
    <source>
        <dbReference type="EMBL" id="VFR84792.1"/>
    </source>
</evidence>
<dbReference type="PROSITE" id="PS51257">
    <property type="entry name" value="PROKAR_LIPOPROTEIN"/>
    <property type="match status" value="1"/>
</dbReference>
<evidence type="ECO:0000313" key="3">
    <source>
        <dbReference type="EMBL" id="VFR76589.1"/>
    </source>
</evidence>
<dbReference type="EMBL" id="CAADIL010000034">
    <property type="protein sequence ID" value="VFR84792.1"/>
    <property type="molecule type" value="Genomic_DNA"/>
</dbReference>
<dbReference type="InterPro" id="IPR002491">
    <property type="entry name" value="ABC_transptr_periplasmic_BD"/>
</dbReference>
<protein>
    <submittedName>
        <fullName evidence="2">Iron compound ABC transporter, iron compound-binding protein</fullName>
    </submittedName>
</protein>
<dbReference type="PANTHER" id="PTHR30535:SF34">
    <property type="entry name" value="MOLYBDATE-BINDING PROTEIN MOLA"/>
    <property type="match status" value="1"/>
</dbReference>
<dbReference type="GO" id="GO:0071281">
    <property type="term" value="P:cellular response to iron ion"/>
    <property type="evidence" value="ECO:0007669"/>
    <property type="project" value="TreeGrafter"/>
</dbReference>
<gene>
    <name evidence="2" type="ORF">ANDA3_2001</name>
    <name evidence="4" type="ORF">DAR2_1868</name>
    <name evidence="3" type="ORF">DAR3_1866</name>
</gene>
<dbReference type="EMBL" id="CAADIC010000002">
    <property type="protein sequence ID" value="VFR22459.1"/>
    <property type="molecule type" value="Genomic_DNA"/>
</dbReference>
<dbReference type="AlphaFoldDB" id="A0A484PCH9"/>
<feature type="domain" description="Fe/B12 periplasmic-binding" evidence="1">
    <location>
        <begin position="137"/>
        <end position="413"/>
    </location>
</feature>
<organism evidence="2">
    <name type="scientific">plant metagenome</name>
    <dbReference type="NCBI Taxonomy" id="1297885"/>
    <lineage>
        <taxon>unclassified sequences</taxon>
        <taxon>metagenomes</taxon>
        <taxon>organismal metagenomes</taxon>
    </lineage>
</organism>
<reference evidence="2" key="1">
    <citation type="submission" date="2019-03" db="EMBL/GenBank/DDBJ databases">
        <authorList>
            <person name="Danneels B."/>
        </authorList>
    </citation>
    <scope>NUCLEOTIDE SEQUENCE</scope>
</reference>
<sequence>MRAVERRACGPVIMSLAHRIRQGAGWTLVLALAGCQQSDPVPREAWPALTLGQAGPTHNLDAACVADYQPGVDYFPDKVDFRHSTQLSVAYGLHYKRLQFTPSINTGETLNYLFVQCGAPTPAHAPHTTVIQVPVQRLVAGDPALLGALDELGMVERLHGVANPQDVTVPAVRARIQAGQVTEMRGLGHASIEPIMAAQADVYLSFYSAYPDNNLHPRLHEMGVRALVQADHHETHPLGRAEWLKLLALLGNREAHAQALFDAIETEYTHWRQLAAQTSRQPLVLAGHVAGRDSFETFARDNQRAHLIRDAGGRFALDAAAGTRSLVYLPFELAYVQGAQAEVWLGTLGGQASLRAWRQASSLHGWFLAARQEQVYAWDRGYAGAWAAPLRDQGLTRPHVQLKEAVQVLHPELAVGGSPAPSSFQFLRKLP</sequence>
<dbReference type="InterPro" id="IPR050902">
    <property type="entry name" value="ABC_Transporter_SBP"/>
</dbReference>
<evidence type="ECO:0000313" key="2">
    <source>
        <dbReference type="EMBL" id="VFR22459.1"/>
    </source>
</evidence>